<dbReference type="OrthoDB" id="9800607at2"/>
<dbReference type="EMBL" id="AP021875">
    <property type="protein sequence ID" value="BBO77554.1"/>
    <property type="molecule type" value="Genomic_DNA"/>
</dbReference>
<dbReference type="GO" id="GO:0046872">
    <property type="term" value="F:metal ion binding"/>
    <property type="evidence" value="ECO:0007669"/>
    <property type="project" value="InterPro"/>
</dbReference>
<proteinExistence type="inferred from homology"/>
<keyword evidence="4" id="KW-1185">Reference proteome</keyword>
<dbReference type="Gene3D" id="3.40.50.360">
    <property type="match status" value="1"/>
</dbReference>
<dbReference type="PIRSF" id="PIRSF005243">
    <property type="entry name" value="ROO"/>
    <property type="match status" value="1"/>
</dbReference>
<accession>A0A5K7ZGU0</accession>
<dbReference type="InterPro" id="IPR029039">
    <property type="entry name" value="Flavoprotein-like_sf"/>
</dbReference>
<reference evidence="3 4" key="1">
    <citation type="submission" date="2019-11" db="EMBL/GenBank/DDBJ databases">
        <title>Comparative genomics of hydrocarbon-degrading Desulfosarcina strains.</title>
        <authorList>
            <person name="Watanabe M."/>
            <person name="Kojima H."/>
            <person name="Fukui M."/>
        </authorList>
    </citation>
    <scope>NUCLEOTIDE SEQUENCE [LARGE SCALE GENOMIC DNA]</scope>
    <source>
        <strain evidence="3 4">PP31</strain>
    </source>
</reference>
<dbReference type="Gene3D" id="3.60.15.10">
    <property type="entry name" value="Ribonuclease Z/Hydroxyacylglutathione hydrolase-like"/>
    <property type="match status" value="1"/>
</dbReference>
<evidence type="ECO:0000313" key="4">
    <source>
        <dbReference type="Proteomes" id="UP000427769"/>
    </source>
</evidence>
<dbReference type="GO" id="GO:0016787">
    <property type="term" value="F:hydrolase activity"/>
    <property type="evidence" value="ECO:0007669"/>
    <property type="project" value="UniProtKB-KW"/>
</dbReference>
<gene>
    <name evidence="3" type="primary">roO</name>
    <name evidence="3" type="ORF">DSCW_49710</name>
</gene>
<dbReference type="GO" id="GO:0010181">
    <property type="term" value="F:FMN binding"/>
    <property type="evidence" value="ECO:0007669"/>
    <property type="project" value="InterPro"/>
</dbReference>
<evidence type="ECO:0000256" key="1">
    <source>
        <dbReference type="ARBA" id="ARBA00007121"/>
    </source>
</evidence>
<dbReference type="GO" id="GO:0016491">
    <property type="term" value="F:oxidoreductase activity"/>
    <property type="evidence" value="ECO:0007669"/>
    <property type="project" value="InterPro"/>
</dbReference>
<organism evidence="3 4">
    <name type="scientific">Desulfosarcina widdelii</name>
    <dbReference type="NCBI Taxonomy" id="947919"/>
    <lineage>
        <taxon>Bacteria</taxon>
        <taxon>Pseudomonadati</taxon>
        <taxon>Thermodesulfobacteriota</taxon>
        <taxon>Desulfobacteria</taxon>
        <taxon>Desulfobacterales</taxon>
        <taxon>Desulfosarcinaceae</taxon>
        <taxon>Desulfosarcina</taxon>
    </lineage>
</organism>
<dbReference type="RefSeq" id="WP_155306283.1">
    <property type="nucleotide sequence ID" value="NZ_AP021875.1"/>
</dbReference>
<dbReference type="AlphaFoldDB" id="A0A5K7ZGU0"/>
<dbReference type="GO" id="GO:0009055">
    <property type="term" value="F:electron transfer activity"/>
    <property type="evidence" value="ECO:0007669"/>
    <property type="project" value="InterPro"/>
</dbReference>
<dbReference type="PANTHER" id="PTHR43717:SF1">
    <property type="entry name" value="ANAEROBIC NITRIC OXIDE REDUCTASE FLAVORUBREDOXIN"/>
    <property type="match status" value="1"/>
</dbReference>
<feature type="domain" description="Flavodoxin-like" evidence="2">
    <location>
        <begin position="251"/>
        <end position="389"/>
    </location>
</feature>
<dbReference type="InterPro" id="IPR016440">
    <property type="entry name" value="Rubredoxin-O_OxRdtase"/>
</dbReference>
<dbReference type="InterPro" id="IPR045761">
    <property type="entry name" value="ODP_dom"/>
</dbReference>
<dbReference type="Proteomes" id="UP000427769">
    <property type="component" value="Chromosome"/>
</dbReference>
<dbReference type="SUPFAM" id="SSF52218">
    <property type="entry name" value="Flavoproteins"/>
    <property type="match status" value="1"/>
</dbReference>
<dbReference type="SMART" id="SM00849">
    <property type="entry name" value="Lactamase_B"/>
    <property type="match status" value="1"/>
</dbReference>
<keyword evidence="3" id="KW-0378">Hydrolase</keyword>
<sequence>MKPTKIAEGIYDVGVFDWNIRDFHGYSTDKGTSYNAFLIIDEKVALIDTVKAPFADQLIDNISQVIDPKKIDLVVSNHTEMDHSGALPRIMHRIGEGKPLYCSKMGAKNLASHFPNAWDYRPVKDGEELSLGKRTLTFIETRMIHWPDSMFSYLKEDRILFSSDGFGQHYAGFEKFDDQAGPELMVQAKKYYANILLLYAPRILKLLEKVVNAGIQIDMICPDHGMIWRKDPAKIIDAYFKWSRQETDKKAIVVYDTMWKSTETMANAVAEGISSTGVKAKPIHIRSSHRSDIMTDTLDAAAVVVGSPTLNNQMFPTVADVLTYMKGLKPANKIGGAFGSYGWSGEAVKLVAAELEAMKFAMVEGGPRLQYVPEKAGIEDCVAYGKKIGEAVIEKE</sequence>
<dbReference type="PROSITE" id="PS50902">
    <property type="entry name" value="FLAVODOXIN_LIKE"/>
    <property type="match status" value="1"/>
</dbReference>
<dbReference type="KEGG" id="dwd:DSCW_49710"/>
<dbReference type="Pfam" id="PF00258">
    <property type="entry name" value="Flavodoxin_1"/>
    <property type="match status" value="1"/>
</dbReference>
<dbReference type="CDD" id="cd07709">
    <property type="entry name" value="flavodiiron_proteins_MBL-fold"/>
    <property type="match status" value="1"/>
</dbReference>
<dbReference type="InterPro" id="IPR008254">
    <property type="entry name" value="Flavodoxin/NO_synth"/>
</dbReference>
<dbReference type="PANTHER" id="PTHR43717">
    <property type="entry name" value="ANAEROBIC NITRIC OXIDE REDUCTASE FLAVORUBREDOXIN"/>
    <property type="match status" value="1"/>
</dbReference>
<name>A0A5K7ZGU0_9BACT</name>
<dbReference type="InterPro" id="IPR001279">
    <property type="entry name" value="Metallo-B-lactamas"/>
</dbReference>
<evidence type="ECO:0000313" key="3">
    <source>
        <dbReference type="EMBL" id="BBO77554.1"/>
    </source>
</evidence>
<dbReference type="InterPro" id="IPR036866">
    <property type="entry name" value="RibonucZ/Hydroxyglut_hydro"/>
</dbReference>
<dbReference type="Pfam" id="PF19583">
    <property type="entry name" value="ODP"/>
    <property type="match status" value="1"/>
</dbReference>
<evidence type="ECO:0000259" key="2">
    <source>
        <dbReference type="PROSITE" id="PS50902"/>
    </source>
</evidence>
<comment type="similarity">
    <text evidence="1">In the N-terminal section; belongs to the zinc metallo-hydrolase group 3 family.</text>
</comment>
<protein>
    <submittedName>
        <fullName evidence="3">MBL fold metallo-hydrolase</fullName>
    </submittedName>
</protein>
<dbReference type="SUPFAM" id="SSF56281">
    <property type="entry name" value="Metallo-hydrolase/oxidoreductase"/>
    <property type="match status" value="1"/>
</dbReference>